<dbReference type="Pfam" id="PF12464">
    <property type="entry name" value="Mac"/>
    <property type="match status" value="1"/>
</dbReference>
<dbReference type="InterPro" id="IPR018357">
    <property type="entry name" value="Hexapep_transf_CS"/>
</dbReference>
<feature type="domain" description="Maltose/galactoside acetyltransferase" evidence="5">
    <location>
        <begin position="8"/>
        <end position="62"/>
    </location>
</feature>
<dbReference type="SMART" id="SM01266">
    <property type="entry name" value="Mac"/>
    <property type="match status" value="1"/>
</dbReference>
<dbReference type="GO" id="GO:0008870">
    <property type="term" value="F:galactoside O-acetyltransferase activity"/>
    <property type="evidence" value="ECO:0007669"/>
    <property type="project" value="TreeGrafter"/>
</dbReference>
<evidence type="ECO:0000256" key="1">
    <source>
        <dbReference type="ARBA" id="ARBA00007274"/>
    </source>
</evidence>
<evidence type="ECO:0000259" key="5">
    <source>
        <dbReference type="SMART" id="SM01266"/>
    </source>
</evidence>
<organism evidence="6">
    <name type="scientific">human gut metagenome</name>
    <dbReference type="NCBI Taxonomy" id="408170"/>
    <lineage>
        <taxon>unclassified sequences</taxon>
        <taxon>metagenomes</taxon>
        <taxon>organismal metagenomes</taxon>
    </lineage>
</organism>
<evidence type="ECO:0000256" key="4">
    <source>
        <dbReference type="ARBA" id="ARBA00023315"/>
    </source>
</evidence>
<keyword evidence="3" id="KW-0677">Repeat</keyword>
<dbReference type="SUPFAM" id="SSF51161">
    <property type="entry name" value="Trimeric LpxA-like enzymes"/>
    <property type="match status" value="1"/>
</dbReference>
<keyword evidence="4" id="KW-0012">Acyltransferase</keyword>
<dbReference type="InterPro" id="IPR024688">
    <property type="entry name" value="Mac_dom"/>
</dbReference>
<name>W1WMK9_9ZZZZ</name>
<gene>
    <name evidence="6" type="ORF">Q604_UNBC18646G0002</name>
</gene>
<dbReference type="PANTHER" id="PTHR43017:SF1">
    <property type="entry name" value="ACETYLTRANSFERASE YJL218W-RELATED"/>
    <property type="match status" value="1"/>
</dbReference>
<dbReference type="InterPro" id="IPR039369">
    <property type="entry name" value="LacA-like"/>
</dbReference>
<reference evidence="6" key="1">
    <citation type="submission" date="2013-12" db="EMBL/GenBank/DDBJ databases">
        <title>A Varibaculum cambriense genome reconstructed from a premature infant gut community with otherwise low bacterial novelty that shifts toward anaerobic metabolism during the third week of life.</title>
        <authorList>
            <person name="Brown C.T."/>
            <person name="Sharon I."/>
            <person name="Thomas B.C."/>
            <person name="Castelle C.J."/>
            <person name="Morowitz M.J."/>
            <person name="Banfield J.F."/>
        </authorList>
    </citation>
    <scope>NUCLEOTIDE SEQUENCE</scope>
</reference>
<dbReference type="Pfam" id="PF00132">
    <property type="entry name" value="Hexapep"/>
    <property type="match status" value="1"/>
</dbReference>
<dbReference type="PANTHER" id="PTHR43017">
    <property type="entry name" value="GALACTOSIDE O-ACETYLTRANSFERASE"/>
    <property type="match status" value="1"/>
</dbReference>
<protein>
    <recommendedName>
        <fullName evidence="5">Maltose/galactoside acetyltransferase domain-containing protein</fullName>
    </recommendedName>
</protein>
<comment type="caution">
    <text evidence="6">The sequence shown here is derived from an EMBL/GenBank/DDBJ whole genome shotgun (WGS) entry which is preliminary data.</text>
</comment>
<evidence type="ECO:0000256" key="3">
    <source>
        <dbReference type="ARBA" id="ARBA00022737"/>
    </source>
</evidence>
<dbReference type="InterPro" id="IPR001451">
    <property type="entry name" value="Hexapep"/>
</dbReference>
<comment type="similarity">
    <text evidence="1">Belongs to the transferase hexapeptide repeat family.</text>
</comment>
<proteinExistence type="inferred from homology"/>
<evidence type="ECO:0000256" key="2">
    <source>
        <dbReference type="ARBA" id="ARBA00022679"/>
    </source>
</evidence>
<keyword evidence="2" id="KW-0808">Transferase</keyword>
<dbReference type="AlphaFoldDB" id="W1WMK9"/>
<evidence type="ECO:0000313" key="6">
    <source>
        <dbReference type="EMBL" id="ETJ18325.1"/>
    </source>
</evidence>
<dbReference type="Gene3D" id="2.160.10.10">
    <property type="entry name" value="Hexapeptide repeat proteins"/>
    <property type="match status" value="1"/>
</dbReference>
<dbReference type="CDD" id="cd03357">
    <property type="entry name" value="LbH_MAT_GAT"/>
    <property type="match status" value="1"/>
</dbReference>
<dbReference type="EMBL" id="AZMM01018646">
    <property type="protein sequence ID" value="ETJ18325.1"/>
    <property type="molecule type" value="Genomic_DNA"/>
</dbReference>
<sequence length="205" mass="23118">MEGIVTEKEKMLLGKLYNASDAELQKELKRCRKLTRLFNNSTEEDIKYRSKLLKDLFGKVGKNIFIEPTFRCDYGKNIYIGDNFAANYDCIILDVCKVEIGNNVMFGPRVSVFTAGHPIDADVRITGLEFGKEIKIGNNVWIGGNTVITPGVKIGDNVIIGAASVVTKDIEDNVIAVGNPCKILRKITEKDKIYWNKKKEEYFQD</sequence>
<dbReference type="InterPro" id="IPR011004">
    <property type="entry name" value="Trimer_LpxA-like_sf"/>
</dbReference>
<accession>W1WMK9</accession>
<dbReference type="PROSITE" id="PS00101">
    <property type="entry name" value="HEXAPEP_TRANSFERASES"/>
    <property type="match status" value="1"/>
</dbReference>
<dbReference type="FunFam" id="2.160.10.10:FF:000008">
    <property type="entry name" value="Maltose O-acetyltransferase"/>
    <property type="match status" value="1"/>
</dbReference>